<sequence>MAPITAGAPPATAHAIHAEARTTKPAAAPPKKSKAPAAGKRHASKAAKTPARSKASYTIRAGDNLTTIAKAHKVSLAALLKANKFSDPNRVLVGDRIVVPVPAGGKQTAKPVARKTPAKPHTYGGLSPKQVLKKGRSATKAALAATDVPSRSQTKALIEQTARRYGVNRQLALGIGWQESGWNQRAVSSVNAVGVMQVMPQSGEWASGMVGHNLDLLEARDNVTAGVAILRYLTANAKDLDQAIGSYYQGLGAMRKHGPYEDTKAYIRSVRAHMERM</sequence>
<feature type="compositionally biased region" description="Basic residues" evidence="1">
    <location>
        <begin position="31"/>
        <end position="45"/>
    </location>
</feature>
<dbReference type="SUPFAM" id="SSF53955">
    <property type="entry name" value="Lysozyme-like"/>
    <property type="match status" value="1"/>
</dbReference>
<dbReference type="InterPro" id="IPR018392">
    <property type="entry name" value="LysM"/>
</dbReference>
<dbReference type="Gene3D" id="1.10.530.10">
    <property type="match status" value="1"/>
</dbReference>
<evidence type="ECO:0000313" key="4">
    <source>
        <dbReference type="Proteomes" id="UP000557772"/>
    </source>
</evidence>
<dbReference type="InterPro" id="IPR008258">
    <property type="entry name" value="Transglycosylase_SLT_dom_1"/>
</dbReference>
<comment type="caution">
    <text evidence="3">The sequence shown here is derived from an EMBL/GenBank/DDBJ whole genome shotgun (WGS) entry which is preliminary data.</text>
</comment>
<dbReference type="PANTHER" id="PTHR37423">
    <property type="entry name" value="SOLUBLE LYTIC MUREIN TRANSGLYCOSYLASE-RELATED"/>
    <property type="match status" value="1"/>
</dbReference>
<dbReference type="Pfam" id="PF01476">
    <property type="entry name" value="LysM"/>
    <property type="match status" value="1"/>
</dbReference>
<dbReference type="InterPro" id="IPR036779">
    <property type="entry name" value="LysM_dom_sf"/>
</dbReference>
<feature type="domain" description="LysM" evidence="2">
    <location>
        <begin position="55"/>
        <end position="99"/>
    </location>
</feature>
<protein>
    <submittedName>
        <fullName evidence="3">Transglycosylase SLT domain-containing protein</fullName>
    </submittedName>
</protein>
<feature type="region of interest" description="Disordered" evidence="1">
    <location>
        <begin position="107"/>
        <end position="128"/>
    </location>
</feature>
<evidence type="ECO:0000259" key="2">
    <source>
        <dbReference type="PROSITE" id="PS51782"/>
    </source>
</evidence>
<organism evidence="3 4">
    <name type="scientific">Flexivirga aerilata</name>
    <dbReference type="NCBI Taxonomy" id="1656889"/>
    <lineage>
        <taxon>Bacteria</taxon>
        <taxon>Bacillati</taxon>
        <taxon>Actinomycetota</taxon>
        <taxon>Actinomycetes</taxon>
        <taxon>Micrococcales</taxon>
        <taxon>Dermacoccaceae</taxon>
        <taxon>Flexivirga</taxon>
    </lineage>
</organism>
<dbReference type="Gene3D" id="3.10.350.10">
    <property type="entry name" value="LysM domain"/>
    <property type="match status" value="1"/>
</dbReference>
<dbReference type="InterPro" id="IPR023346">
    <property type="entry name" value="Lysozyme-like_dom_sf"/>
</dbReference>
<evidence type="ECO:0000313" key="3">
    <source>
        <dbReference type="EMBL" id="NNG39843.1"/>
    </source>
</evidence>
<name>A0A849AIQ7_9MICO</name>
<proteinExistence type="predicted"/>
<dbReference type="SMART" id="SM00257">
    <property type="entry name" value="LysM"/>
    <property type="match status" value="1"/>
</dbReference>
<feature type="region of interest" description="Disordered" evidence="1">
    <location>
        <begin position="1"/>
        <end position="55"/>
    </location>
</feature>
<dbReference type="Pfam" id="PF01464">
    <property type="entry name" value="SLT"/>
    <property type="match status" value="1"/>
</dbReference>
<gene>
    <name evidence="3" type="ORF">HJ588_11225</name>
</gene>
<dbReference type="EMBL" id="JABENB010000001">
    <property type="protein sequence ID" value="NNG39843.1"/>
    <property type="molecule type" value="Genomic_DNA"/>
</dbReference>
<dbReference type="Proteomes" id="UP000557772">
    <property type="component" value="Unassembled WGS sequence"/>
</dbReference>
<dbReference type="SUPFAM" id="SSF54106">
    <property type="entry name" value="LysM domain"/>
    <property type="match status" value="1"/>
</dbReference>
<keyword evidence="4" id="KW-1185">Reference proteome</keyword>
<accession>A0A849AIQ7</accession>
<reference evidence="3 4" key="1">
    <citation type="submission" date="2020-05" db="EMBL/GenBank/DDBJ databases">
        <title>Flexivirga sp. ID2601S isolated from air conditioner.</title>
        <authorList>
            <person name="Kim D.H."/>
        </authorList>
    </citation>
    <scope>NUCLEOTIDE SEQUENCE [LARGE SCALE GENOMIC DNA]</scope>
    <source>
        <strain evidence="3 4">ID2601S</strain>
    </source>
</reference>
<dbReference type="PROSITE" id="PS51782">
    <property type="entry name" value="LYSM"/>
    <property type="match status" value="1"/>
</dbReference>
<dbReference type="AlphaFoldDB" id="A0A849AIQ7"/>
<dbReference type="CDD" id="cd00254">
    <property type="entry name" value="LT-like"/>
    <property type="match status" value="1"/>
</dbReference>
<feature type="compositionally biased region" description="Low complexity" evidence="1">
    <location>
        <begin position="1"/>
        <end position="15"/>
    </location>
</feature>
<evidence type="ECO:0000256" key="1">
    <source>
        <dbReference type="SAM" id="MobiDB-lite"/>
    </source>
</evidence>
<dbReference type="CDD" id="cd00118">
    <property type="entry name" value="LysM"/>
    <property type="match status" value="1"/>
</dbReference>
<dbReference type="RefSeq" id="WP_171154958.1">
    <property type="nucleotide sequence ID" value="NZ_JABENB010000001.1"/>
</dbReference>
<dbReference type="PANTHER" id="PTHR37423:SF2">
    <property type="entry name" value="MEMBRANE-BOUND LYTIC MUREIN TRANSGLYCOSYLASE C"/>
    <property type="match status" value="1"/>
</dbReference>